<dbReference type="PROSITE" id="PS00781">
    <property type="entry name" value="PEPCASE_1"/>
    <property type="match status" value="1"/>
</dbReference>
<dbReference type="NCBIfam" id="NF000584">
    <property type="entry name" value="PRK00009.1"/>
    <property type="match status" value="1"/>
</dbReference>
<dbReference type="HAMAP" id="MF_00595">
    <property type="entry name" value="PEPcase_type1"/>
    <property type="match status" value="1"/>
</dbReference>
<accession>A0A3A3G9A0</accession>
<dbReference type="GO" id="GO:0006107">
    <property type="term" value="P:oxaloacetate metabolic process"/>
    <property type="evidence" value="ECO:0007669"/>
    <property type="project" value="UniProtKB-UniRule"/>
</dbReference>
<evidence type="ECO:0000256" key="12">
    <source>
        <dbReference type="PROSITE-ProRule" id="PRU10112"/>
    </source>
</evidence>
<sequence>MHSPNDVEDEFLSRDIRRLKNILSDVIQSLHGNDVFNRIENIRQLSIRFRRDQDEPTRLEFEAALHALSEEETKQLIRSFSYFSLLANIAEDQHHIRLAHSHLIAGSAAREGSLAHAVDSAFRAGRGDAFKDFFEQAFISPVLTAHPTEVQRKSILNCQTAIARLLNERDRIRMTQAEAARNEEGLMRGIATLWQTRLLRTEKLSVMDEVENGLSFFDNTILTELPNLYASLEDMLAGHDAGWTGTELPAFMKVGSWIGGDRDGNPFVTADVLRSTLQKQSERALGFYLAELHKLASQLSLAQALSGCTEELRQLADRSEDQSPHRLDEPYRRAIYGIHARLAATKAGFSKVAEESGGPSGTEPYGSADQLQSDLDVVHRSLMSSGSSMLARGRLRHLRHAVKIFGFSLAPIDLRQNAEVHERVVGELLLHAAPGIAYDQLGESERVALLLKELESSRPLLSPFVTYSVETMSELDIFRVVKEAHRKYGREAVPNYIISKASSVSDLLEVALLLKESGLLRPHDATLDVNIIPLFETIDDLRQGPAVMARAFSMPLYMRLLESRNRMQEIMVGYSDSNKDGGFLTSGWELYKAEVGLVQVFKEHGVKLRLFHGRGGSVGRGGGPSYEAILAQPAGAVQARIRVTEQGEVITAKYANPEVGRQNLELLVAATIETSLPPQRQTEPGADHLAAMEQLSAEALSAYRSLVYQTEGFETYFWESTVISEIAALNIGSRPASRKPSTSIEDLRAIPWVLSWAQCRLMLPGWYGFGSAVRCFLEAHPSDGMKILNQMYAEWPFFSSLVSNMDMVLAKSDMVIAGRYAALVQDVALRDSIFRRICSEHQLTLDALKAITGQTGGPEKNPLQQRSVRHRLPYIDALNHVQVELLRRFRERRQDKSARIGIHLSINGIAAGLRNSG</sequence>
<proteinExistence type="inferred from homology"/>
<dbReference type="GO" id="GO:0000287">
    <property type="term" value="F:magnesium ion binding"/>
    <property type="evidence" value="ECO:0007669"/>
    <property type="project" value="UniProtKB-UniRule"/>
</dbReference>
<dbReference type="GO" id="GO:0006099">
    <property type="term" value="P:tricarboxylic acid cycle"/>
    <property type="evidence" value="ECO:0007669"/>
    <property type="project" value="InterPro"/>
</dbReference>
<dbReference type="PANTHER" id="PTHR30523:SF6">
    <property type="entry name" value="PHOSPHOENOLPYRUVATE CARBOXYLASE"/>
    <property type="match status" value="1"/>
</dbReference>
<comment type="caution">
    <text evidence="13">The sequence shown here is derived from an EMBL/GenBank/DDBJ whole genome shotgun (WGS) entry which is preliminary data.</text>
</comment>
<comment type="function">
    <text evidence="2 10">Forms oxaloacetate, a four-carbon dicarboxylic acid source for the tricarboxylic acid cycle.</text>
</comment>
<protein>
    <recommendedName>
        <fullName evidence="5 10">Phosphoenolpyruvate carboxylase</fullName>
        <shortName evidence="10">PEPC</shortName>
        <shortName evidence="10">PEPCase</shortName>
        <ecNumber evidence="4 10">4.1.1.31</ecNumber>
    </recommendedName>
</protein>
<dbReference type="InterPro" id="IPR033129">
    <property type="entry name" value="PEPCASE_His_AS"/>
</dbReference>
<organism evidence="13 14">
    <name type="scientific">Noviherbaspirillum sedimenti</name>
    <dbReference type="NCBI Taxonomy" id="2320865"/>
    <lineage>
        <taxon>Bacteria</taxon>
        <taxon>Pseudomonadati</taxon>
        <taxon>Pseudomonadota</taxon>
        <taxon>Betaproteobacteria</taxon>
        <taxon>Burkholderiales</taxon>
        <taxon>Oxalobacteraceae</taxon>
        <taxon>Noviherbaspirillum</taxon>
    </lineage>
</organism>
<keyword evidence="8 10" id="KW-0120">Carbon dioxide fixation</keyword>
<evidence type="ECO:0000256" key="11">
    <source>
        <dbReference type="PROSITE-ProRule" id="PRU10111"/>
    </source>
</evidence>
<dbReference type="PRINTS" id="PR00150">
    <property type="entry name" value="PEPCARBXLASE"/>
</dbReference>
<dbReference type="PANTHER" id="PTHR30523">
    <property type="entry name" value="PHOSPHOENOLPYRUVATE CARBOXYLASE"/>
    <property type="match status" value="1"/>
</dbReference>
<comment type="similarity">
    <text evidence="3 10">Belongs to the PEPCase type 1 family.</text>
</comment>
<dbReference type="InterPro" id="IPR018129">
    <property type="entry name" value="PEP_COase_Lys_AS"/>
</dbReference>
<dbReference type="OrthoDB" id="9768133at2"/>
<evidence type="ECO:0000256" key="10">
    <source>
        <dbReference type="HAMAP-Rule" id="MF_00595"/>
    </source>
</evidence>
<gene>
    <name evidence="10" type="primary">ppc</name>
    <name evidence="13" type="ORF">D3878_20220</name>
</gene>
<evidence type="ECO:0000256" key="4">
    <source>
        <dbReference type="ARBA" id="ARBA00012305"/>
    </source>
</evidence>
<comment type="catalytic activity">
    <reaction evidence="9 10">
        <text>oxaloacetate + phosphate = phosphoenolpyruvate + hydrogencarbonate</text>
        <dbReference type="Rhea" id="RHEA:28370"/>
        <dbReference type="ChEBI" id="CHEBI:16452"/>
        <dbReference type="ChEBI" id="CHEBI:17544"/>
        <dbReference type="ChEBI" id="CHEBI:43474"/>
        <dbReference type="ChEBI" id="CHEBI:58702"/>
        <dbReference type="EC" id="4.1.1.31"/>
    </reaction>
</comment>
<evidence type="ECO:0000256" key="1">
    <source>
        <dbReference type="ARBA" id="ARBA00001946"/>
    </source>
</evidence>
<dbReference type="GO" id="GO:0005829">
    <property type="term" value="C:cytosol"/>
    <property type="evidence" value="ECO:0007669"/>
    <property type="project" value="TreeGrafter"/>
</dbReference>
<evidence type="ECO:0000256" key="3">
    <source>
        <dbReference type="ARBA" id="ARBA00008346"/>
    </source>
</evidence>
<name>A0A3A3G9A0_9BURK</name>
<feature type="active site" evidence="10 12">
    <location>
        <position position="579"/>
    </location>
</feature>
<reference evidence="14" key="1">
    <citation type="submission" date="2018-09" db="EMBL/GenBank/DDBJ databases">
        <authorList>
            <person name="Zhu H."/>
        </authorList>
    </citation>
    <scope>NUCLEOTIDE SEQUENCE [LARGE SCALE GENOMIC DNA]</scope>
    <source>
        <strain evidence="14">K1S02-23</strain>
    </source>
</reference>
<evidence type="ECO:0000256" key="2">
    <source>
        <dbReference type="ARBA" id="ARBA00003670"/>
    </source>
</evidence>
<dbReference type="InterPro" id="IPR022805">
    <property type="entry name" value="PEP_COase_bac/pln-type"/>
</dbReference>
<keyword evidence="6 10" id="KW-0460">Magnesium</keyword>
<evidence type="ECO:0000313" key="13">
    <source>
        <dbReference type="EMBL" id="RJG04561.1"/>
    </source>
</evidence>
<keyword evidence="13" id="KW-0670">Pyruvate</keyword>
<dbReference type="InterPro" id="IPR015813">
    <property type="entry name" value="Pyrv/PenolPyrv_kinase-like_dom"/>
</dbReference>
<evidence type="ECO:0000256" key="7">
    <source>
        <dbReference type="ARBA" id="ARBA00023239"/>
    </source>
</evidence>
<keyword evidence="14" id="KW-1185">Reference proteome</keyword>
<evidence type="ECO:0000256" key="8">
    <source>
        <dbReference type="ARBA" id="ARBA00023300"/>
    </source>
</evidence>
<dbReference type="InterPro" id="IPR021135">
    <property type="entry name" value="PEP_COase"/>
</dbReference>
<dbReference type="Proteomes" id="UP000266327">
    <property type="component" value="Unassembled WGS sequence"/>
</dbReference>
<comment type="subunit">
    <text evidence="10">Homotetramer.</text>
</comment>
<dbReference type="Gene3D" id="1.20.1440.90">
    <property type="entry name" value="Phosphoenolpyruvate/pyruvate domain"/>
    <property type="match status" value="1"/>
</dbReference>
<dbReference type="PROSITE" id="PS00393">
    <property type="entry name" value="PEPCASE_2"/>
    <property type="match status" value="1"/>
</dbReference>
<dbReference type="Pfam" id="PF00311">
    <property type="entry name" value="PEPcase"/>
    <property type="match status" value="1"/>
</dbReference>
<keyword evidence="7 10" id="KW-0456">Lyase</keyword>
<evidence type="ECO:0000256" key="6">
    <source>
        <dbReference type="ARBA" id="ARBA00022842"/>
    </source>
</evidence>
<evidence type="ECO:0000313" key="14">
    <source>
        <dbReference type="Proteomes" id="UP000266327"/>
    </source>
</evidence>
<dbReference type="AlphaFoldDB" id="A0A3A3G9A0"/>
<evidence type="ECO:0000256" key="9">
    <source>
        <dbReference type="ARBA" id="ARBA00048995"/>
    </source>
</evidence>
<dbReference type="GO" id="GO:0015977">
    <property type="term" value="P:carbon fixation"/>
    <property type="evidence" value="ECO:0007669"/>
    <property type="project" value="UniProtKB-UniRule"/>
</dbReference>
<feature type="active site" evidence="10 11">
    <location>
        <position position="146"/>
    </location>
</feature>
<dbReference type="EC" id="4.1.1.31" evidence="4 10"/>
<dbReference type="GO" id="GO:0008964">
    <property type="term" value="F:phosphoenolpyruvate carboxylase activity"/>
    <property type="evidence" value="ECO:0007669"/>
    <property type="project" value="UniProtKB-UniRule"/>
</dbReference>
<comment type="cofactor">
    <cofactor evidence="1 10">
        <name>Mg(2+)</name>
        <dbReference type="ChEBI" id="CHEBI:18420"/>
    </cofactor>
</comment>
<dbReference type="SUPFAM" id="SSF51621">
    <property type="entry name" value="Phosphoenolpyruvate/pyruvate domain"/>
    <property type="match status" value="1"/>
</dbReference>
<dbReference type="EMBL" id="QYUQ01000002">
    <property type="protein sequence ID" value="RJG04561.1"/>
    <property type="molecule type" value="Genomic_DNA"/>
</dbReference>
<evidence type="ECO:0000256" key="5">
    <source>
        <dbReference type="ARBA" id="ARBA00022419"/>
    </source>
</evidence>